<dbReference type="EnsemblMetazoa" id="tetur01g02540.1">
    <property type="protein sequence ID" value="tetur01g02540.1"/>
    <property type="gene ID" value="tetur01g02540"/>
</dbReference>
<protein>
    <submittedName>
        <fullName evidence="2">Uncharacterized protein</fullName>
    </submittedName>
</protein>
<evidence type="ECO:0000313" key="3">
    <source>
        <dbReference type="Proteomes" id="UP000015104"/>
    </source>
</evidence>
<feature type="chain" id="PRO_5004590633" evidence="1">
    <location>
        <begin position="24"/>
        <end position="90"/>
    </location>
</feature>
<dbReference type="AlphaFoldDB" id="T1JQA8"/>
<feature type="signal peptide" evidence="1">
    <location>
        <begin position="1"/>
        <end position="23"/>
    </location>
</feature>
<reference evidence="2" key="2">
    <citation type="submission" date="2015-06" db="UniProtKB">
        <authorList>
            <consortium name="EnsemblMetazoa"/>
        </authorList>
    </citation>
    <scope>IDENTIFICATION</scope>
</reference>
<dbReference type="EMBL" id="CAEY01000437">
    <property type="status" value="NOT_ANNOTATED_CDS"/>
    <property type="molecule type" value="Genomic_DNA"/>
</dbReference>
<organism evidence="2 3">
    <name type="scientific">Tetranychus urticae</name>
    <name type="common">Two-spotted spider mite</name>
    <dbReference type="NCBI Taxonomy" id="32264"/>
    <lineage>
        <taxon>Eukaryota</taxon>
        <taxon>Metazoa</taxon>
        <taxon>Ecdysozoa</taxon>
        <taxon>Arthropoda</taxon>
        <taxon>Chelicerata</taxon>
        <taxon>Arachnida</taxon>
        <taxon>Acari</taxon>
        <taxon>Acariformes</taxon>
        <taxon>Trombidiformes</taxon>
        <taxon>Prostigmata</taxon>
        <taxon>Eleutherengona</taxon>
        <taxon>Raphignathae</taxon>
        <taxon>Tetranychoidea</taxon>
        <taxon>Tetranychidae</taxon>
        <taxon>Tetranychus</taxon>
    </lineage>
</organism>
<proteinExistence type="predicted"/>
<keyword evidence="1" id="KW-0732">Signal</keyword>
<accession>T1JQA8</accession>
<dbReference type="HOGENOM" id="CLU_2443645_0_0_1"/>
<sequence>MNQFLTLFVTFTAICLTLGTVQATPITTLFQGLQGGSPALGSPDLSALGSPSLAPESLTQLLSTLFPALNSLSPAPAASTQPDISIEVQR</sequence>
<evidence type="ECO:0000313" key="2">
    <source>
        <dbReference type="EnsemblMetazoa" id="tetur01g02540.1"/>
    </source>
</evidence>
<name>T1JQA8_TETUR</name>
<evidence type="ECO:0000256" key="1">
    <source>
        <dbReference type="SAM" id="SignalP"/>
    </source>
</evidence>
<dbReference type="Proteomes" id="UP000015104">
    <property type="component" value="Unassembled WGS sequence"/>
</dbReference>
<keyword evidence="3" id="KW-1185">Reference proteome</keyword>
<reference evidence="3" key="1">
    <citation type="submission" date="2011-08" db="EMBL/GenBank/DDBJ databases">
        <authorList>
            <person name="Rombauts S."/>
        </authorList>
    </citation>
    <scope>NUCLEOTIDE SEQUENCE</scope>
    <source>
        <strain evidence="3">London</strain>
    </source>
</reference>